<gene>
    <name evidence="2" type="ORF">BJ085DRAFT_37379</name>
</gene>
<evidence type="ECO:0000256" key="1">
    <source>
        <dbReference type="SAM" id="MobiDB-lite"/>
    </source>
</evidence>
<keyword evidence="3" id="KW-1185">Reference proteome</keyword>
<dbReference type="Proteomes" id="UP000268162">
    <property type="component" value="Unassembled WGS sequence"/>
</dbReference>
<feature type="compositionally biased region" description="Basic residues" evidence="1">
    <location>
        <begin position="193"/>
        <end position="207"/>
    </location>
</feature>
<dbReference type="EMBL" id="ML002522">
    <property type="protein sequence ID" value="RKP37229.1"/>
    <property type="molecule type" value="Genomic_DNA"/>
</dbReference>
<evidence type="ECO:0000313" key="2">
    <source>
        <dbReference type="EMBL" id="RKP37229.1"/>
    </source>
</evidence>
<reference evidence="3" key="1">
    <citation type="journal article" date="2018" name="Nat. Microbiol.">
        <title>Leveraging single-cell genomics to expand the fungal tree of life.</title>
        <authorList>
            <person name="Ahrendt S.R."/>
            <person name="Quandt C.A."/>
            <person name="Ciobanu D."/>
            <person name="Clum A."/>
            <person name="Salamov A."/>
            <person name="Andreopoulos B."/>
            <person name="Cheng J.F."/>
            <person name="Woyke T."/>
            <person name="Pelin A."/>
            <person name="Henrissat B."/>
            <person name="Reynolds N.K."/>
            <person name="Benny G.L."/>
            <person name="Smith M.E."/>
            <person name="James T.Y."/>
            <person name="Grigoriev I.V."/>
        </authorList>
    </citation>
    <scope>NUCLEOTIDE SEQUENCE [LARGE SCALE GENOMIC DNA]</scope>
    <source>
        <strain evidence="3">RSA 468</strain>
    </source>
</reference>
<accession>A0A4V1J4Z0</accession>
<proteinExistence type="predicted"/>
<evidence type="ECO:0000313" key="3">
    <source>
        <dbReference type="Proteomes" id="UP000268162"/>
    </source>
</evidence>
<organism evidence="2 3">
    <name type="scientific">Dimargaris cristalligena</name>
    <dbReference type="NCBI Taxonomy" id="215637"/>
    <lineage>
        <taxon>Eukaryota</taxon>
        <taxon>Fungi</taxon>
        <taxon>Fungi incertae sedis</taxon>
        <taxon>Zoopagomycota</taxon>
        <taxon>Kickxellomycotina</taxon>
        <taxon>Dimargaritomycetes</taxon>
        <taxon>Dimargaritales</taxon>
        <taxon>Dimargaritaceae</taxon>
        <taxon>Dimargaris</taxon>
    </lineage>
</organism>
<name>A0A4V1J4Z0_9FUNG</name>
<feature type="compositionally biased region" description="Polar residues" evidence="1">
    <location>
        <begin position="19"/>
        <end position="31"/>
    </location>
</feature>
<dbReference type="AlphaFoldDB" id="A0A4V1J4Z0"/>
<dbReference type="OrthoDB" id="5599200at2759"/>
<feature type="compositionally biased region" description="Low complexity" evidence="1">
    <location>
        <begin position="77"/>
        <end position="86"/>
    </location>
</feature>
<feature type="compositionally biased region" description="Low complexity" evidence="1">
    <location>
        <begin position="173"/>
        <end position="192"/>
    </location>
</feature>
<feature type="region of interest" description="Disordered" evidence="1">
    <location>
        <begin position="153"/>
        <end position="207"/>
    </location>
</feature>
<protein>
    <submittedName>
        <fullName evidence="2">Uncharacterized protein</fullName>
    </submittedName>
</protein>
<sequence>MPAIVATAYPSCPALADSQPDSEPAATSSPNPRQPSPARRVSFNLHHNEILYLPPKQVLTQLFKAKDYLRRLPLNQSDPSSPPTSSSEDELLASPDIEGSHTSPTPPRARRVKPLKLPQNTQPSEYWITHTGLTVDTPITAFAVRNHSLISTVGPRRRHSTPSESGVLKSALKVSTSPTSTKASPPRSASASPKKKKAKKSGGHRRR</sequence>
<feature type="region of interest" description="Disordered" evidence="1">
    <location>
        <begin position="73"/>
        <end position="118"/>
    </location>
</feature>
<feature type="region of interest" description="Disordered" evidence="1">
    <location>
        <begin position="1"/>
        <end position="42"/>
    </location>
</feature>